<organism evidence="3 4">
    <name type="scientific">Longimonas halophila</name>
    <dbReference type="NCBI Taxonomy" id="1469170"/>
    <lineage>
        <taxon>Bacteria</taxon>
        <taxon>Pseudomonadati</taxon>
        <taxon>Rhodothermota</taxon>
        <taxon>Rhodothermia</taxon>
        <taxon>Rhodothermales</taxon>
        <taxon>Salisaetaceae</taxon>
        <taxon>Longimonas</taxon>
    </lineage>
</organism>
<evidence type="ECO:0000313" key="4">
    <source>
        <dbReference type="Proteomes" id="UP000221024"/>
    </source>
</evidence>
<dbReference type="Gene3D" id="1.10.3670.10">
    <property type="entry name" value="Putative xylanase like domain"/>
    <property type="match status" value="1"/>
</dbReference>
<gene>
    <name evidence="3" type="ORF">CRI93_05490</name>
</gene>
<evidence type="ECO:0000256" key="1">
    <source>
        <dbReference type="SAM" id="MobiDB-lite"/>
    </source>
</evidence>
<name>A0A2H3NMJ8_9BACT</name>
<dbReference type="InterPro" id="IPR010846">
    <property type="entry name" value="AmiA-like"/>
</dbReference>
<feature type="region of interest" description="Disordered" evidence="1">
    <location>
        <begin position="24"/>
        <end position="51"/>
    </location>
</feature>
<reference evidence="3 4" key="1">
    <citation type="submission" date="2017-10" db="EMBL/GenBank/DDBJ databases">
        <title>Draft genome of Longimonas halophila.</title>
        <authorList>
            <person name="Goh K.M."/>
            <person name="Shamsir M.S."/>
            <person name="Lim S.W."/>
        </authorList>
    </citation>
    <scope>NUCLEOTIDE SEQUENCE [LARGE SCALE GENOMIC DNA]</scope>
    <source>
        <strain evidence="3 4">KCTC 42399</strain>
    </source>
</reference>
<dbReference type="AlphaFoldDB" id="A0A2H3NMJ8"/>
<evidence type="ECO:0000256" key="2">
    <source>
        <dbReference type="SAM" id="SignalP"/>
    </source>
</evidence>
<dbReference type="InterPro" id="IPR038765">
    <property type="entry name" value="Papain-like_cys_pep_sf"/>
</dbReference>
<comment type="caution">
    <text evidence="3">The sequence shown here is derived from an EMBL/GenBank/DDBJ whole genome shotgun (WGS) entry which is preliminary data.</text>
</comment>
<proteinExistence type="predicted"/>
<protein>
    <recommendedName>
        <fullName evidence="5">DUF1460 domain-containing protein</fullName>
    </recommendedName>
</protein>
<dbReference type="SUPFAM" id="SSF54001">
    <property type="entry name" value="Cysteine proteinases"/>
    <property type="match status" value="1"/>
</dbReference>
<dbReference type="Gene3D" id="2.30.260.10">
    <property type="entry name" value="putative xylanase like domain"/>
    <property type="match status" value="1"/>
</dbReference>
<keyword evidence="2" id="KW-0732">Signal</keyword>
<dbReference type="OrthoDB" id="1409585at2"/>
<feature type="signal peptide" evidence="2">
    <location>
        <begin position="1"/>
        <end position="21"/>
    </location>
</feature>
<dbReference type="RefSeq" id="WP_098061622.1">
    <property type="nucleotide sequence ID" value="NZ_PDEP01000004.1"/>
</dbReference>
<dbReference type="Pfam" id="PF07313">
    <property type="entry name" value="AmiA-like"/>
    <property type="match status" value="1"/>
</dbReference>
<evidence type="ECO:0008006" key="5">
    <source>
        <dbReference type="Google" id="ProtNLM"/>
    </source>
</evidence>
<feature type="chain" id="PRO_5013655657" description="DUF1460 domain-containing protein" evidence="2">
    <location>
        <begin position="22"/>
        <end position="307"/>
    </location>
</feature>
<accession>A0A2H3NMJ8</accession>
<keyword evidence="4" id="KW-1185">Reference proteome</keyword>
<dbReference type="EMBL" id="PDEP01000004">
    <property type="protein sequence ID" value="PEN07900.1"/>
    <property type="molecule type" value="Genomic_DNA"/>
</dbReference>
<sequence length="307" mass="33490">MSVHLLRIVGLLLLLPLAACTDDAPPPPAEPNDAPTGVQEAPPAPPDSATQDRFADVMSNARTENLHTESLGRIMQALGQQFMGAPYLEHTLDTTPTERLVTRLDGFDCVTFVEAMLAMGRGVAVRDYGFEGYAERLQAQRYRGGAEPSYCARLHYFSEWISDNERRGVVRDITADLGGARVDRSLTFMGEHRDAYDRFATNDSLYACIQDMEANLQAQNHAWHVIPQDDISAVADQIEAGDIIGLATDIEGLDIAHTGLAFRADNGQLGLLHASLSGEVVVSPDIQQYVQQIDHQIGIVVARPVAP</sequence>
<evidence type="ECO:0000313" key="3">
    <source>
        <dbReference type="EMBL" id="PEN07900.1"/>
    </source>
</evidence>
<dbReference type="Proteomes" id="UP000221024">
    <property type="component" value="Unassembled WGS sequence"/>
</dbReference>